<sequence length="302" mass="32302">MISDPQVLAFIRKTEASYPAQANTASAAENRAYYDAMCADFRAPRPENVIVVDRSISGVACRLYGLASPVCVLYLHGGGLVVGGLDSHDDVCVEIADATGLQIISVDYRLAPEHRWPAQINDVEAVWRAVDQPVVVVGDSAGGLLAAALCLSQKGKRQPLGQVLIYPGLGGDGDAASYRENAEAPLLRASDVLTYRDFVFGGQPATDPIARPLKAPDLSDLAPAFVVTADVDPLRDDGWAYAERLAAAGVPVTLRNEAQLPHGFLRARIMSDRARRSFQAVIAAISRFASNEVPLANFPHEP</sequence>
<dbReference type="Gene3D" id="3.40.50.1820">
    <property type="entry name" value="alpha/beta hydrolase"/>
    <property type="match status" value="1"/>
</dbReference>
<dbReference type="PIR" id="AF3202">
    <property type="entry name" value="AF3202"/>
</dbReference>
<dbReference type="ESTHER" id="agrtu-ATU5348">
    <property type="family name" value="Hormone-sensitive_lipase_like"/>
</dbReference>
<geneLocation type="plasmid" evidence="3 4">
    <name>At</name>
</geneLocation>
<evidence type="ECO:0000259" key="2">
    <source>
        <dbReference type="Pfam" id="PF07859"/>
    </source>
</evidence>
<organism evidence="3 4">
    <name type="scientific">Agrobacterium fabrum (strain C58 / ATCC 33970)</name>
    <name type="common">Agrobacterium tumefaciens (strain C58)</name>
    <dbReference type="NCBI Taxonomy" id="176299"/>
    <lineage>
        <taxon>Bacteria</taxon>
        <taxon>Pseudomonadati</taxon>
        <taxon>Pseudomonadota</taxon>
        <taxon>Alphaproteobacteria</taxon>
        <taxon>Hyphomicrobiales</taxon>
        <taxon>Rhizobiaceae</taxon>
        <taxon>Rhizobium/Agrobacterium group</taxon>
        <taxon>Agrobacterium</taxon>
        <taxon>Agrobacterium tumefaciens complex</taxon>
    </lineage>
</organism>
<evidence type="ECO:0000256" key="1">
    <source>
        <dbReference type="ARBA" id="ARBA00022801"/>
    </source>
</evidence>
<proteinExistence type="predicted"/>
<dbReference type="PANTHER" id="PTHR48081:SF8">
    <property type="entry name" value="ALPHA_BETA HYDROLASE FOLD-3 DOMAIN-CONTAINING PROTEIN-RELATED"/>
    <property type="match status" value="1"/>
</dbReference>
<dbReference type="Proteomes" id="UP000000813">
    <property type="component" value="Plasmid At"/>
</dbReference>
<dbReference type="SUPFAM" id="SSF53474">
    <property type="entry name" value="alpha/beta-Hydrolases"/>
    <property type="match status" value="1"/>
</dbReference>
<keyword evidence="3" id="KW-0614">Plasmid</keyword>
<dbReference type="Pfam" id="PF07859">
    <property type="entry name" value="Abhydrolase_3"/>
    <property type="match status" value="1"/>
</dbReference>
<dbReference type="GeneID" id="1137121"/>
<dbReference type="eggNOG" id="COG0657">
    <property type="taxonomic scope" value="Bacteria"/>
</dbReference>
<reference evidence="3 4" key="2">
    <citation type="journal article" date="2001" name="Science">
        <title>Genome sequence of the plant pathogen and biotechnology agent Agrobacterium tumefaciens C58.</title>
        <authorList>
            <person name="Goodner B."/>
            <person name="Hinkle G."/>
            <person name="Gattung S."/>
            <person name="Miller N."/>
            <person name="Blanchard M."/>
            <person name="Qurollo B."/>
            <person name="Goldman B.S."/>
            <person name="Cao Y."/>
            <person name="Askenazi M."/>
            <person name="Halling C."/>
            <person name="Mullin L."/>
            <person name="Houmiel K."/>
            <person name="Gordon J."/>
            <person name="Vaudin M."/>
            <person name="Iartchouk O."/>
            <person name="Epp A."/>
            <person name="Liu F."/>
            <person name="Wollam C."/>
            <person name="Allinger M."/>
            <person name="Doughty D."/>
            <person name="Scott C."/>
            <person name="Lappas C."/>
            <person name="Markelz B."/>
            <person name="Flanagan C."/>
            <person name="Crowell C."/>
            <person name="Gurson J."/>
            <person name="Lomo C."/>
            <person name="Sear C."/>
            <person name="Strub G."/>
            <person name="Cielo C."/>
            <person name="Slater S."/>
        </authorList>
    </citation>
    <scope>NUCLEOTIDE SEQUENCE [LARGE SCALE GENOMIC DNA]</scope>
    <source>
        <strain evidence="4">C58 / ATCC 33970</strain>
    </source>
</reference>
<evidence type="ECO:0000313" key="4">
    <source>
        <dbReference type="Proteomes" id="UP000000813"/>
    </source>
</evidence>
<dbReference type="EMBL" id="AE007872">
    <property type="protein sequence ID" value="AAK90721.1"/>
    <property type="molecule type" value="Genomic_DNA"/>
</dbReference>
<dbReference type="InterPro" id="IPR029058">
    <property type="entry name" value="AB_hydrolase_fold"/>
</dbReference>
<dbReference type="InterPro" id="IPR050300">
    <property type="entry name" value="GDXG_lipolytic_enzyme"/>
</dbReference>
<name>A9CLB9_AGRFC</name>
<reference evidence="3 4" key="1">
    <citation type="journal article" date="2001" name="Science">
        <title>The genome of the natural genetic engineer Agrobacterium tumefaciens C58.</title>
        <authorList>
            <person name="Wood D.W."/>
            <person name="Setubal J.C."/>
            <person name="Kaul R."/>
            <person name="Monks D.E."/>
            <person name="Kitajima J.P."/>
            <person name="Okura V.K."/>
            <person name="Zhou Y."/>
            <person name="Chen L."/>
            <person name="Wood G.E."/>
            <person name="Almeida N.F.Jr."/>
            <person name="Woo L."/>
            <person name="Chen Y."/>
            <person name="Paulsen I.T."/>
            <person name="Eisen J.A."/>
            <person name="Karp P.D."/>
            <person name="Bovee D.Sr."/>
            <person name="Chapman P."/>
            <person name="Clendenning J."/>
            <person name="Deatherage G."/>
            <person name="Gillet W."/>
            <person name="Grant C."/>
            <person name="Kutyavin T."/>
            <person name="Levy R."/>
            <person name="Li M.J."/>
            <person name="McClelland E."/>
            <person name="Palmieri A."/>
            <person name="Raymond C."/>
            <person name="Rouse G."/>
            <person name="Saenphimmachak C."/>
            <person name="Wu Z."/>
            <person name="Romero P."/>
            <person name="Gordon D."/>
            <person name="Zhang S."/>
            <person name="Yoo H."/>
            <person name="Tao Y."/>
            <person name="Biddle P."/>
            <person name="Jung M."/>
            <person name="Krespan W."/>
            <person name="Perry M."/>
            <person name="Gordon-Kamm B."/>
            <person name="Liao L."/>
            <person name="Kim S."/>
            <person name="Hendrick C."/>
            <person name="Zhao Z.Y."/>
            <person name="Dolan M."/>
            <person name="Chumley F."/>
            <person name="Tingey S.V."/>
            <person name="Tomb J.F."/>
            <person name="Gordon M.P."/>
            <person name="Olson M.V."/>
            <person name="Nester E.W."/>
        </authorList>
    </citation>
    <scope>NUCLEOTIDE SEQUENCE [LARGE SCALE GENOMIC DNA]</scope>
    <source>
        <strain evidence="4">C58 / ATCC 33970</strain>
    </source>
</reference>
<dbReference type="AlphaFoldDB" id="A9CLB9"/>
<keyword evidence="4" id="KW-1185">Reference proteome</keyword>
<dbReference type="OrthoDB" id="9806180at2"/>
<accession>A9CLB9</accession>
<dbReference type="RefSeq" id="WP_010974602.1">
    <property type="nucleotide sequence ID" value="NC_003064.2"/>
</dbReference>
<evidence type="ECO:0000313" key="3">
    <source>
        <dbReference type="EMBL" id="AAK90721.1"/>
    </source>
</evidence>
<dbReference type="EnsemblBacteria" id="AAK90721">
    <property type="protein sequence ID" value="AAK90721"/>
    <property type="gene ID" value="Atu5348"/>
</dbReference>
<dbReference type="PhylomeDB" id="A9CLB9"/>
<feature type="domain" description="Alpha/beta hydrolase fold-3" evidence="2">
    <location>
        <begin position="72"/>
        <end position="265"/>
    </location>
</feature>
<dbReference type="KEGG" id="atu:Atu5348"/>
<keyword evidence="1" id="KW-0378">Hydrolase</keyword>
<gene>
    <name evidence="3" type="ordered locus">Atu5348</name>
</gene>
<dbReference type="PANTHER" id="PTHR48081">
    <property type="entry name" value="AB HYDROLASE SUPERFAMILY PROTEIN C4A8.06C"/>
    <property type="match status" value="1"/>
</dbReference>
<dbReference type="InterPro" id="IPR013094">
    <property type="entry name" value="AB_hydrolase_3"/>
</dbReference>
<dbReference type="HOGENOM" id="CLU_012494_6_4_5"/>
<protein>
    <submittedName>
        <fullName evidence="3">Lipase/esterase</fullName>
    </submittedName>
</protein>
<dbReference type="GO" id="GO:0016787">
    <property type="term" value="F:hydrolase activity"/>
    <property type="evidence" value="ECO:0007669"/>
    <property type="project" value="UniProtKB-KW"/>
</dbReference>
<dbReference type="BioCyc" id="AGRO:ATU5348-MONOMER"/>
<dbReference type="MEROPS" id="S09.951"/>